<dbReference type="KEGG" id="spii:G7077_11430"/>
<name>A0A6G7YRQ7_9SPHN</name>
<organism evidence="1 2">
    <name type="scientific">Sphingomonas piscis</name>
    <dbReference type="NCBI Taxonomy" id="2714943"/>
    <lineage>
        <taxon>Bacteria</taxon>
        <taxon>Pseudomonadati</taxon>
        <taxon>Pseudomonadota</taxon>
        <taxon>Alphaproteobacteria</taxon>
        <taxon>Sphingomonadales</taxon>
        <taxon>Sphingomonadaceae</taxon>
        <taxon>Sphingomonas</taxon>
    </lineage>
</organism>
<reference evidence="1 2" key="1">
    <citation type="submission" date="2020-03" db="EMBL/GenBank/DDBJ databases">
        <title>Sphingomonas sp. nov., isolated from fish.</title>
        <authorList>
            <person name="Hyun D.-W."/>
            <person name="Bae J.-W."/>
        </authorList>
    </citation>
    <scope>NUCLEOTIDE SEQUENCE [LARGE SCALE GENOMIC DNA]</scope>
    <source>
        <strain evidence="1 2">HDW15B</strain>
    </source>
</reference>
<dbReference type="Proteomes" id="UP000503222">
    <property type="component" value="Chromosome"/>
</dbReference>
<proteinExistence type="predicted"/>
<protein>
    <submittedName>
        <fullName evidence="1">Uncharacterized protein</fullName>
    </submittedName>
</protein>
<evidence type="ECO:0000313" key="1">
    <source>
        <dbReference type="EMBL" id="QIK79423.1"/>
    </source>
</evidence>
<evidence type="ECO:0000313" key="2">
    <source>
        <dbReference type="Proteomes" id="UP000503222"/>
    </source>
</evidence>
<sequence>MTIKELLREMDVSPVIYLAFVRQESLRFIPKRQRRTEDFRLERLMALKAFSLLRECGFKAAQAADAVMAGFPEIVRFVELGKLASEDAYGISSKLVVHNRKLEAVPVQSDDLQRGTAIGTLTLDLRGILQLIPDHVRQIGDG</sequence>
<accession>A0A6G7YRQ7</accession>
<dbReference type="EMBL" id="CP049869">
    <property type="protein sequence ID" value="QIK79423.1"/>
    <property type="molecule type" value="Genomic_DNA"/>
</dbReference>
<keyword evidence="2" id="KW-1185">Reference proteome</keyword>
<gene>
    <name evidence="1" type="ORF">G7077_11430</name>
</gene>
<dbReference type="RefSeq" id="WP_166411810.1">
    <property type="nucleotide sequence ID" value="NZ_CP049869.1"/>
</dbReference>
<dbReference type="AlphaFoldDB" id="A0A6G7YRQ7"/>